<reference evidence="1 2" key="1">
    <citation type="submission" date="2021-11" db="EMBL/GenBank/DDBJ databases">
        <title>Whole genome of Geoglobus acetivorans.</title>
        <authorList>
            <person name="Liu D."/>
        </authorList>
    </citation>
    <scope>NUCLEOTIDE SEQUENCE [LARGE SCALE GENOMIC DNA]</scope>
    <source>
        <strain evidence="1 2">SBH6</strain>
    </source>
</reference>
<dbReference type="RefSeq" id="WP_193807900.1">
    <property type="nucleotide sequence ID" value="NZ_CP087714.1"/>
</dbReference>
<proteinExistence type="predicted"/>
<protein>
    <recommendedName>
        <fullName evidence="3">DUF4352 domain-containing protein</fullName>
    </recommendedName>
</protein>
<accession>A0ABZ3H7K9</accession>
<evidence type="ECO:0008006" key="3">
    <source>
        <dbReference type="Google" id="ProtNLM"/>
    </source>
</evidence>
<dbReference type="Proteomes" id="UP001492541">
    <property type="component" value="Chromosome"/>
</dbReference>
<gene>
    <name evidence="1" type="ORF">LPQ35_04830</name>
</gene>
<name>A0ABZ3H7K9_GEOAI</name>
<dbReference type="EMBL" id="CP087714">
    <property type="protein sequence ID" value="XAT64695.1"/>
    <property type="molecule type" value="Genomic_DNA"/>
</dbReference>
<sequence>MDLRKVALLIVVLGVAVVLLSFKNTSGTSGFGEGLSEEDLTKISPGNIQITAVFLNPMYPDMSKPAIYVRLDTHSGDLYTYDMLNKTFLEVGGERYRPTEWKEDDSSWGHHRYGVFTFPESALELIKKERNFKLVIELDSTRVLEWRI</sequence>
<evidence type="ECO:0000313" key="2">
    <source>
        <dbReference type="Proteomes" id="UP001492541"/>
    </source>
</evidence>
<organism evidence="1 2">
    <name type="scientific">Geoglobus acetivorans</name>
    <dbReference type="NCBI Taxonomy" id="565033"/>
    <lineage>
        <taxon>Archaea</taxon>
        <taxon>Methanobacteriati</taxon>
        <taxon>Methanobacteriota</taxon>
        <taxon>Archaeoglobi</taxon>
        <taxon>Archaeoglobales</taxon>
        <taxon>Archaeoglobaceae</taxon>
        <taxon>Geoglobus</taxon>
    </lineage>
</organism>
<dbReference type="GeneID" id="90448985"/>
<keyword evidence="2" id="KW-1185">Reference proteome</keyword>
<evidence type="ECO:0000313" key="1">
    <source>
        <dbReference type="EMBL" id="XAT64695.1"/>
    </source>
</evidence>